<evidence type="ECO:0000313" key="2">
    <source>
        <dbReference type="EMBL" id="MBD8488139.1"/>
    </source>
</evidence>
<dbReference type="EMBL" id="JACYTQ010000002">
    <property type="protein sequence ID" value="MBD8488139.1"/>
    <property type="molecule type" value="Genomic_DNA"/>
</dbReference>
<dbReference type="PANTHER" id="PTHR18964">
    <property type="entry name" value="ROK (REPRESSOR, ORF, KINASE) FAMILY"/>
    <property type="match status" value="1"/>
</dbReference>
<name>A0ABR9AHZ9_9BACT</name>
<dbReference type="CDD" id="cd23763">
    <property type="entry name" value="ASKHA_ATPase_ROK"/>
    <property type="match status" value="1"/>
</dbReference>
<dbReference type="SUPFAM" id="SSF53067">
    <property type="entry name" value="Actin-like ATPase domain"/>
    <property type="match status" value="1"/>
</dbReference>
<proteinExistence type="inferred from homology"/>
<evidence type="ECO:0000256" key="1">
    <source>
        <dbReference type="ARBA" id="ARBA00006479"/>
    </source>
</evidence>
<reference evidence="2 3" key="1">
    <citation type="submission" date="2020-09" db="EMBL/GenBank/DDBJ databases">
        <title>Echinicola sp. CAU 1574 isolated from sand of Sido Beach.</title>
        <authorList>
            <person name="Kim W."/>
        </authorList>
    </citation>
    <scope>NUCLEOTIDE SEQUENCE [LARGE SCALE GENOMIC DNA]</scope>
    <source>
        <strain evidence="2 3">CAU 1574</strain>
    </source>
</reference>
<dbReference type="Gene3D" id="3.30.420.40">
    <property type="match status" value="2"/>
</dbReference>
<dbReference type="RefSeq" id="WP_192009033.1">
    <property type="nucleotide sequence ID" value="NZ_JACYTQ010000002.1"/>
</dbReference>
<dbReference type="PANTHER" id="PTHR18964:SF149">
    <property type="entry name" value="BIFUNCTIONAL UDP-N-ACETYLGLUCOSAMINE 2-EPIMERASE_N-ACETYLMANNOSAMINE KINASE"/>
    <property type="match status" value="1"/>
</dbReference>
<protein>
    <submittedName>
        <fullName evidence="2">ROK family protein</fullName>
    </submittedName>
</protein>
<evidence type="ECO:0000313" key="3">
    <source>
        <dbReference type="Proteomes" id="UP000647133"/>
    </source>
</evidence>
<comment type="similarity">
    <text evidence="1">Belongs to the ROK (NagC/XylR) family.</text>
</comment>
<dbReference type="InterPro" id="IPR000600">
    <property type="entry name" value="ROK"/>
</dbReference>
<dbReference type="Pfam" id="PF00480">
    <property type="entry name" value="ROK"/>
    <property type="match status" value="1"/>
</dbReference>
<gene>
    <name evidence="2" type="ORF">IFO69_05210</name>
</gene>
<organism evidence="2 3">
    <name type="scientific">Echinicola arenosa</name>
    <dbReference type="NCBI Taxonomy" id="2774144"/>
    <lineage>
        <taxon>Bacteria</taxon>
        <taxon>Pseudomonadati</taxon>
        <taxon>Bacteroidota</taxon>
        <taxon>Cytophagia</taxon>
        <taxon>Cytophagales</taxon>
        <taxon>Cyclobacteriaceae</taxon>
        <taxon>Echinicola</taxon>
    </lineage>
</organism>
<dbReference type="InterPro" id="IPR043129">
    <property type="entry name" value="ATPase_NBD"/>
</dbReference>
<comment type="caution">
    <text evidence="2">The sequence shown here is derived from an EMBL/GenBank/DDBJ whole genome shotgun (WGS) entry which is preliminary data.</text>
</comment>
<accession>A0ABR9AHZ9</accession>
<keyword evidence="3" id="KW-1185">Reference proteome</keyword>
<sequence length="303" mass="33767">MIQVGMDIGGSHFMVCHYKVRDQKLILDSRSTCSVNPNWEAERILGVWSEAISKTISSYVLSNVLGAGMAIPGPSDYYEEIIQIKGVNKYECLYDMNVKNELATWLEMDVSQVRFINDASVFAIAVSMIGKVKSFDRCLAITLGTGLIASFIVNRKPVFSDPLVPKGGFLYDQSIDGVKAGELFPTKGLLYLYYQVSREFAANALEIYQLATDYIKVRETFQLCSRDLGRFLAPFIEEFGAEFLVLGGNISNAFENFKEQLIAELPIAEIHLSGMMDQADLISGALLMGDEYFGELSDLIEEM</sequence>
<dbReference type="Proteomes" id="UP000647133">
    <property type="component" value="Unassembled WGS sequence"/>
</dbReference>